<gene>
    <name evidence="10" type="ORF">ON006_00590</name>
</gene>
<reference evidence="10" key="1">
    <citation type="submission" date="2022-11" db="EMBL/GenBank/DDBJ databases">
        <title>Dyadobacter pollutisoli sp. nov., isolated from plastic dumped soil.</title>
        <authorList>
            <person name="Kim J.M."/>
            <person name="Kim K.R."/>
            <person name="Lee J.K."/>
            <person name="Hao L."/>
            <person name="Jeon C.O."/>
        </authorList>
    </citation>
    <scope>NUCLEOTIDE SEQUENCE</scope>
    <source>
        <strain evidence="10">U1</strain>
    </source>
</reference>
<dbReference type="InterPro" id="IPR019734">
    <property type="entry name" value="TPR_rpt"/>
</dbReference>
<dbReference type="KEGG" id="dpf:ON006_00590"/>
<dbReference type="Gene3D" id="3.30.450.20">
    <property type="entry name" value="PAS domain"/>
    <property type="match status" value="1"/>
</dbReference>
<evidence type="ECO:0000256" key="7">
    <source>
        <dbReference type="ARBA" id="ARBA00022840"/>
    </source>
</evidence>
<accession>A0A9E8SLQ8</accession>
<keyword evidence="6 10" id="KW-0418">Kinase</keyword>
<dbReference type="Pfam" id="PF02518">
    <property type="entry name" value="HATPase_c"/>
    <property type="match status" value="1"/>
</dbReference>
<dbReference type="SMART" id="SM00387">
    <property type="entry name" value="HATPase_c"/>
    <property type="match status" value="1"/>
</dbReference>
<evidence type="ECO:0000256" key="3">
    <source>
        <dbReference type="ARBA" id="ARBA00022553"/>
    </source>
</evidence>
<evidence type="ECO:0000256" key="4">
    <source>
        <dbReference type="ARBA" id="ARBA00022679"/>
    </source>
</evidence>
<dbReference type="Pfam" id="PF07568">
    <property type="entry name" value="HisKA_2"/>
    <property type="match status" value="1"/>
</dbReference>
<keyword evidence="7" id="KW-0067">ATP-binding</keyword>
<dbReference type="PANTHER" id="PTHR41523:SF8">
    <property type="entry name" value="ETHYLENE RESPONSE SENSOR PROTEIN"/>
    <property type="match status" value="1"/>
</dbReference>
<evidence type="ECO:0000313" key="10">
    <source>
        <dbReference type="EMBL" id="WAC12464.1"/>
    </source>
</evidence>
<dbReference type="InterPro" id="IPR036890">
    <property type="entry name" value="HATPase_C_sf"/>
</dbReference>
<proteinExistence type="predicted"/>
<feature type="signal peptide" evidence="8">
    <location>
        <begin position="1"/>
        <end position="21"/>
    </location>
</feature>
<keyword evidence="3" id="KW-0597">Phosphoprotein</keyword>
<evidence type="ECO:0000256" key="8">
    <source>
        <dbReference type="SAM" id="SignalP"/>
    </source>
</evidence>
<dbReference type="SMART" id="SM00028">
    <property type="entry name" value="TPR"/>
    <property type="match status" value="5"/>
</dbReference>
<protein>
    <recommendedName>
        <fullName evidence="2">histidine kinase</fullName>
        <ecNumber evidence="2">2.7.13.3</ecNumber>
    </recommendedName>
</protein>
<dbReference type="EC" id="2.7.13.3" evidence="2"/>
<dbReference type="PROSITE" id="PS50109">
    <property type="entry name" value="HIS_KIN"/>
    <property type="match status" value="1"/>
</dbReference>
<dbReference type="Gene3D" id="3.30.565.10">
    <property type="entry name" value="Histidine kinase-like ATPase, C-terminal domain"/>
    <property type="match status" value="1"/>
</dbReference>
<evidence type="ECO:0000256" key="5">
    <source>
        <dbReference type="ARBA" id="ARBA00022741"/>
    </source>
</evidence>
<evidence type="ECO:0000259" key="9">
    <source>
        <dbReference type="PROSITE" id="PS50109"/>
    </source>
</evidence>
<dbReference type="SUPFAM" id="SSF55874">
    <property type="entry name" value="ATPase domain of HSP90 chaperone/DNA topoisomerase II/histidine kinase"/>
    <property type="match status" value="1"/>
</dbReference>
<keyword evidence="5" id="KW-0547">Nucleotide-binding</keyword>
<dbReference type="InterPro" id="IPR011990">
    <property type="entry name" value="TPR-like_helical_dom_sf"/>
</dbReference>
<dbReference type="Gene3D" id="1.25.40.10">
    <property type="entry name" value="Tetratricopeptide repeat domain"/>
    <property type="match status" value="3"/>
</dbReference>
<keyword evidence="4" id="KW-0808">Transferase</keyword>
<dbReference type="GO" id="GO:0005524">
    <property type="term" value="F:ATP binding"/>
    <property type="evidence" value="ECO:0007669"/>
    <property type="project" value="UniProtKB-KW"/>
</dbReference>
<dbReference type="SUPFAM" id="SSF48452">
    <property type="entry name" value="TPR-like"/>
    <property type="match status" value="2"/>
</dbReference>
<evidence type="ECO:0000256" key="6">
    <source>
        <dbReference type="ARBA" id="ARBA00022777"/>
    </source>
</evidence>
<keyword evidence="8" id="KW-0732">Signal</keyword>
<dbReference type="InterPro" id="IPR003594">
    <property type="entry name" value="HATPase_dom"/>
</dbReference>
<feature type="domain" description="Histidine kinase" evidence="9">
    <location>
        <begin position="639"/>
        <end position="832"/>
    </location>
</feature>
<dbReference type="InterPro" id="IPR011495">
    <property type="entry name" value="Sig_transdc_His_kin_sub2_dim/P"/>
</dbReference>
<dbReference type="GO" id="GO:0004673">
    <property type="term" value="F:protein histidine kinase activity"/>
    <property type="evidence" value="ECO:0007669"/>
    <property type="project" value="UniProtKB-EC"/>
</dbReference>
<dbReference type="AlphaFoldDB" id="A0A9E8SLQ8"/>
<evidence type="ECO:0000256" key="1">
    <source>
        <dbReference type="ARBA" id="ARBA00000085"/>
    </source>
</evidence>
<feature type="chain" id="PRO_5039349347" description="histidine kinase" evidence="8">
    <location>
        <begin position="22"/>
        <end position="846"/>
    </location>
</feature>
<sequence>MTLKRTLLSGILFFLINCTLAQPTPGVIGIGRDPIYHLSRYLSQLRKAKEDTSKVDLLLKVGAVYHRNESRGSIDSALFFARSAIALSKSLKYATGYNNATYLALVSYLKKKDYAAARLMLNNVYGELKVCLLKTFGECYLDNRDAKPEELRKAYPYLQMANSLSRKLKSRQWMTEVSIAEGKYHFHLGEMTLGKECFYRVIRYHQQIGDKAGLAHWWDELGRNLPDSDSTYAIEIYSYGQALKLFQELGDYKSAGDCQSNIAYVHSLNSRIDLAEKFYLAAAETYKSAGITKRLPLTYRRLSQVYQNQANMDKALQYALLDLKASKTMGDSTQIDLSYAAVGSLYYNLGDLPASIKYFKLSFSKMYVNDANTYTVLKSLTDAQIKMGNPKEALQFLRSFLKNEHSPNLAQSKQLVAAMFGDCYAALKDLKTAEKYYVEMIRLNNDVEYSRKFATRKSLTIAGAEAYLTIGRFYAERGKFIQADPYLKKALASKNLTAAFETEGRLLISKADSAAGNYLASIGNYQRYVFLKDSIAKTTKDKEFSILKVNFKIAQREKDFKILQKEATLQKQKLELSARTEKFTYAGFAALFCLLGLLYNRYRLKQNKNLQLEEQQKTINIKNSSLIRLVNEKEWLLKEVHHRVKNNLQIVISLLNSQSAYLKEDVAVNAILESRHRIQAMSMLHQRIYQSQNMSGISMPSYIHELVYYLDNSFNLGKRIIFDVNVEDIQLDLVEAVPVGLILNEAITNSLKYAFPNQQEGEIKVSLAKIDDGRLLLSIADDGIGLPQDFDIEEIKSFGLKLIKGLTEDLEGDFTIKSQPGTMLLIEFDHKLVMGSNQEDLQEIAI</sequence>
<comment type="catalytic activity">
    <reaction evidence="1">
        <text>ATP + protein L-histidine = ADP + protein N-phospho-L-histidine.</text>
        <dbReference type="EC" id="2.7.13.3"/>
    </reaction>
</comment>
<dbReference type="Proteomes" id="UP001164653">
    <property type="component" value="Chromosome"/>
</dbReference>
<dbReference type="EMBL" id="CP112998">
    <property type="protein sequence ID" value="WAC12464.1"/>
    <property type="molecule type" value="Genomic_DNA"/>
</dbReference>
<organism evidence="10 11">
    <name type="scientific">Dyadobacter pollutisoli</name>
    <dbReference type="NCBI Taxonomy" id="2910158"/>
    <lineage>
        <taxon>Bacteria</taxon>
        <taxon>Pseudomonadati</taxon>
        <taxon>Bacteroidota</taxon>
        <taxon>Cytophagia</taxon>
        <taxon>Cytophagales</taxon>
        <taxon>Spirosomataceae</taxon>
        <taxon>Dyadobacter</taxon>
    </lineage>
</organism>
<dbReference type="RefSeq" id="WP_244824611.1">
    <property type="nucleotide sequence ID" value="NZ_CP112998.1"/>
</dbReference>
<name>A0A9E8SLQ8_9BACT</name>
<dbReference type="PANTHER" id="PTHR41523">
    <property type="entry name" value="TWO-COMPONENT SYSTEM SENSOR PROTEIN"/>
    <property type="match status" value="1"/>
</dbReference>
<dbReference type="InterPro" id="IPR005467">
    <property type="entry name" value="His_kinase_dom"/>
</dbReference>
<dbReference type="Pfam" id="PF13181">
    <property type="entry name" value="TPR_8"/>
    <property type="match status" value="1"/>
</dbReference>
<evidence type="ECO:0000313" key="11">
    <source>
        <dbReference type="Proteomes" id="UP001164653"/>
    </source>
</evidence>
<evidence type="ECO:0000256" key="2">
    <source>
        <dbReference type="ARBA" id="ARBA00012438"/>
    </source>
</evidence>
<keyword evidence="11" id="KW-1185">Reference proteome</keyword>